<feature type="transmembrane region" description="Helical" evidence="1">
    <location>
        <begin position="12"/>
        <end position="34"/>
    </location>
</feature>
<evidence type="ECO:0000313" key="2">
    <source>
        <dbReference type="EMBL" id="OEK08036.1"/>
    </source>
</evidence>
<accession>A0A1E5T9M3</accession>
<keyword evidence="3" id="KW-1185">Reference proteome</keyword>
<sequence>MEKFSLDIFTLKLAIGTIWFASIFIFTCEFYNIYPFVEELSKSSTWGIVIAIPTLVFSYCLGAIAIYLSNTLIFKSKKLFNDIDDFLFVAGLENEFISKRYEAMRNQYEFFTACIPTILFFRNLSNMDLNYSLEK</sequence>
<comment type="caution">
    <text evidence="2">The sequence shown here is derived from an EMBL/GenBank/DDBJ whole genome shotgun (WGS) entry which is preliminary data.</text>
</comment>
<keyword evidence="1" id="KW-0812">Transmembrane</keyword>
<protein>
    <submittedName>
        <fullName evidence="2">Uncharacterized protein</fullName>
    </submittedName>
</protein>
<name>A0A1E5T9M3_9FLAO</name>
<reference evidence="2 3" key="1">
    <citation type="submission" date="2016-05" db="EMBL/GenBank/DDBJ databases">
        <title>Draft Genome Sequence of Algibacter sp. Strain SK-16 Isolated from the Surface Water of Aburatsubo Inlet.</title>
        <authorList>
            <person name="Wong S.-K."/>
            <person name="Yoshizawa S."/>
            <person name="Nakajima Y."/>
            <person name="Ogura Y."/>
            <person name="Tetsuya H."/>
            <person name="Hamasaki K."/>
        </authorList>
    </citation>
    <scope>NUCLEOTIDE SEQUENCE [LARGE SCALE GENOMIC DNA]</scope>
    <source>
        <strain evidence="2 3">SK-16</strain>
    </source>
</reference>
<dbReference type="STRING" id="1849968.A8C32_16405"/>
<dbReference type="Proteomes" id="UP000095713">
    <property type="component" value="Unassembled WGS sequence"/>
</dbReference>
<evidence type="ECO:0000313" key="3">
    <source>
        <dbReference type="Proteomes" id="UP000095713"/>
    </source>
</evidence>
<evidence type="ECO:0000256" key="1">
    <source>
        <dbReference type="SAM" id="Phobius"/>
    </source>
</evidence>
<keyword evidence="1" id="KW-1133">Transmembrane helix</keyword>
<gene>
    <name evidence="2" type="ORF">A8C32_16405</name>
</gene>
<dbReference type="EMBL" id="MDJD01000043">
    <property type="protein sequence ID" value="OEK08036.1"/>
    <property type="molecule type" value="Genomic_DNA"/>
</dbReference>
<organism evidence="2 3">
    <name type="scientific">Flavivirga aquatica</name>
    <dbReference type="NCBI Taxonomy" id="1849968"/>
    <lineage>
        <taxon>Bacteria</taxon>
        <taxon>Pseudomonadati</taxon>
        <taxon>Bacteroidota</taxon>
        <taxon>Flavobacteriia</taxon>
        <taxon>Flavobacteriales</taxon>
        <taxon>Flavobacteriaceae</taxon>
        <taxon>Flavivirga</taxon>
    </lineage>
</organism>
<dbReference type="AlphaFoldDB" id="A0A1E5T9M3"/>
<proteinExistence type="predicted"/>
<feature type="transmembrane region" description="Helical" evidence="1">
    <location>
        <begin position="46"/>
        <end position="68"/>
    </location>
</feature>
<keyword evidence="1" id="KW-0472">Membrane</keyword>